<evidence type="ECO:0000313" key="2">
    <source>
        <dbReference type="EMBL" id="RDJ05042.1"/>
    </source>
</evidence>
<evidence type="ECO:0000259" key="1">
    <source>
        <dbReference type="Pfam" id="PF12680"/>
    </source>
</evidence>
<evidence type="ECO:0000313" key="3">
    <source>
        <dbReference type="Proteomes" id="UP000254939"/>
    </source>
</evidence>
<organism evidence="2 3">
    <name type="scientific">Rhizobium grahamii</name>
    <dbReference type="NCBI Taxonomy" id="1120045"/>
    <lineage>
        <taxon>Bacteria</taxon>
        <taxon>Pseudomonadati</taxon>
        <taxon>Pseudomonadota</taxon>
        <taxon>Alphaproteobacteria</taxon>
        <taxon>Hyphomicrobiales</taxon>
        <taxon>Rhizobiaceae</taxon>
        <taxon>Rhizobium/Agrobacterium group</taxon>
        <taxon>Rhizobium</taxon>
    </lineage>
</organism>
<dbReference type="RefSeq" id="WP_114715039.1">
    <property type="nucleotide sequence ID" value="NZ_KZ857266.1"/>
</dbReference>
<proteinExistence type="predicted"/>
<dbReference type="OrthoDB" id="8684708at2"/>
<dbReference type="InterPro" id="IPR032710">
    <property type="entry name" value="NTF2-like_dom_sf"/>
</dbReference>
<dbReference type="AlphaFoldDB" id="A0A370KIZ9"/>
<sequence length="113" mass="12430">MTIKLPKAIEAYFEADRTGSPDAIAATFTENGAVKDKGKTHKGREAIHAWMADEAQQYSYTVEPFLITTENGKTQVTAHAAGDFPGSPIDLRFFFVLASDKVADWRSPYDTVS</sequence>
<protein>
    <submittedName>
        <fullName evidence="2">Polyketide cyclase</fullName>
    </submittedName>
</protein>
<feature type="domain" description="SnoaL-like" evidence="1">
    <location>
        <begin position="9"/>
        <end position="98"/>
    </location>
</feature>
<dbReference type="InterPro" id="IPR037401">
    <property type="entry name" value="SnoaL-like"/>
</dbReference>
<dbReference type="Gene3D" id="3.10.450.50">
    <property type="match status" value="1"/>
</dbReference>
<reference evidence="2 3" key="1">
    <citation type="submission" date="2017-03" db="EMBL/GenBank/DDBJ databases">
        <title>Genome analysis of Rhizobial strains effectives or ineffectives for nitrogen fixation isolated from bean seeds.</title>
        <authorList>
            <person name="Peralta H."/>
            <person name="Aguilar-Vera A."/>
            <person name="Mora Y."/>
            <person name="Vargas-Lagunas C."/>
            <person name="Girard L."/>
            <person name="Mora J."/>
        </authorList>
    </citation>
    <scope>NUCLEOTIDE SEQUENCE [LARGE SCALE GENOMIC DNA]</scope>
    <source>
        <strain evidence="2 3">CCGM3</strain>
    </source>
</reference>
<gene>
    <name evidence="2" type="ORF">B5K06_26055</name>
</gene>
<dbReference type="SUPFAM" id="SSF54427">
    <property type="entry name" value="NTF2-like"/>
    <property type="match status" value="1"/>
</dbReference>
<accession>A0A370KIZ9</accession>
<comment type="caution">
    <text evidence="2">The sequence shown here is derived from an EMBL/GenBank/DDBJ whole genome shotgun (WGS) entry which is preliminary data.</text>
</comment>
<dbReference type="EMBL" id="NAAC01000033">
    <property type="protein sequence ID" value="RDJ05042.1"/>
    <property type="molecule type" value="Genomic_DNA"/>
</dbReference>
<name>A0A370KIZ9_9HYPH</name>
<dbReference type="Pfam" id="PF12680">
    <property type="entry name" value="SnoaL_2"/>
    <property type="match status" value="1"/>
</dbReference>
<dbReference type="Proteomes" id="UP000254939">
    <property type="component" value="Unassembled WGS sequence"/>
</dbReference>